<organism evidence="2 3">
    <name type="scientific">Talaromyces rugulosus</name>
    <name type="common">Penicillium rugulosum</name>
    <dbReference type="NCBI Taxonomy" id="121627"/>
    <lineage>
        <taxon>Eukaryota</taxon>
        <taxon>Fungi</taxon>
        <taxon>Dikarya</taxon>
        <taxon>Ascomycota</taxon>
        <taxon>Pezizomycotina</taxon>
        <taxon>Eurotiomycetes</taxon>
        <taxon>Eurotiomycetidae</taxon>
        <taxon>Eurotiales</taxon>
        <taxon>Trichocomaceae</taxon>
        <taxon>Talaromyces</taxon>
        <taxon>Talaromyces sect. Islandici</taxon>
    </lineage>
</organism>
<protein>
    <recommendedName>
        <fullName evidence="1">Conserved oligomeric Golgi complex subunit 4 N-terminal domain-containing protein</fullName>
    </recommendedName>
</protein>
<feature type="domain" description="Conserved oligomeric Golgi complex subunit 4 N-terminal" evidence="1">
    <location>
        <begin position="3"/>
        <end position="109"/>
    </location>
</feature>
<accession>A0A7H8QVW9</accession>
<evidence type="ECO:0000259" key="1">
    <source>
        <dbReference type="Pfam" id="PF20663"/>
    </source>
</evidence>
<dbReference type="InterPro" id="IPR048682">
    <property type="entry name" value="COG4"/>
</dbReference>
<dbReference type="OrthoDB" id="47059at2759"/>
<reference evidence="3" key="1">
    <citation type="submission" date="2020-06" db="EMBL/GenBank/DDBJ databases">
        <title>A chromosome-scale genome assembly of Talaromyces rugulosus W13939.</title>
        <authorList>
            <person name="Wang B."/>
            <person name="Guo L."/>
            <person name="Ye K."/>
            <person name="Wang L."/>
        </authorList>
    </citation>
    <scope>NUCLEOTIDE SEQUENCE [LARGE SCALE GENOMIC DNA]</scope>
    <source>
        <strain evidence="3">W13939</strain>
    </source>
</reference>
<sequence>MVLARLDLLEVGLTTQVSATRAIGNGILASPADTASRLSRRVNALDLEKKRGEDTLDVVHQVAELKACVHGAVGSMGAAQDWEAAAIHVSRANKVPEEIVKGSFANDSVREKCLQGCRRFL</sequence>
<dbReference type="PANTHER" id="PTHR24016">
    <property type="entry name" value="CONSERVED OLIGOMERIC GOLGI COMPLEX SUBUNIT 4"/>
    <property type="match status" value="1"/>
</dbReference>
<name>A0A7H8QVW9_TALRU</name>
<keyword evidence="3" id="KW-1185">Reference proteome</keyword>
<dbReference type="EMBL" id="CP055899">
    <property type="protein sequence ID" value="QKX56983.1"/>
    <property type="molecule type" value="Genomic_DNA"/>
</dbReference>
<evidence type="ECO:0000313" key="3">
    <source>
        <dbReference type="Proteomes" id="UP000509510"/>
    </source>
</evidence>
<dbReference type="KEGG" id="trg:TRUGW13939_04091"/>
<dbReference type="AlphaFoldDB" id="A0A7H8QVW9"/>
<dbReference type="Pfam" id="PF20663">
    <property type="entry name" value="COG4_N"/>
    <property type="match status" value="1"/>
</dbReference>
<proteinExistence type="predicted"/>
<gene>
    <name evidence="2" type="ORF">TRUGW13939_04091</name>
</gene>
<dbReference type="GeneID" id="55991593"/>
<dbReference type="RefSeq" id="XP_035343161.1">
    <property type="nucleotide sequence ID" value="XM_035487268.1"/>
</dbReference>
<evidence type="ECO:0000313" key="2">
    <source>
        <dbReference type="EMBL" id="QKX56983.1"/>
    </source>
</evidence>
<dbReference type="InterPro" id="IPR048680">
    <property type="entry name" value="COG4_N"/>
</dbReference>
<dbReference type="Proteomes" id="UP000509510">
    <property type="component" value="Chromosome II"/>
</dbReference>
<dbReference type="PANTHER" id="PTHR24016:SF0">
    <property type="entry name" value="CONSERVED OLIGOMERIC GOLGI COMPLEX SUBUNIT 4"/>
    <property type="match status" value="1"/>
</dbReference>